<dbReference type="Gene3D" id="2.60.40.1930">
    <property type="match status" value="2"/>
</dbReference>
<dbReference type="FunFam" id="2.60.40.1930:FF:000001">
    <property type="entry name" value="CD109 isoform 3"/>
    <property type="match status" value="1"/>
</dbReference>
<dbReference type="InterPro" id="IPR047565">
    <property type="entry name" value="Alpha-macroglob_thiol-ester_cl"/>
</dbReference>
<dbReference type="Pfam" id="PF00207">
    <property type="entry name" value="A2M"/>
    <property type="match status" value="1"/>
</dbReference>
<dbReference type="SUPFAM" id="SSF81296">
    <property type="entry name" value="E set domains"/>
    <property type="match status" value="1"/>
</dbReference>
<feature type="compositionally biased region" description="Pro residues" evidence="9">
    <location>
        <begin position="696"/>
        <end position="710"/>
    </location>
</feature>
<dbReference type="Pfam" id="PF17791">
    <property type="entry name" value="MG3"/>
    <property type="match status" value="1"/>
</dbReference>
<dbReference type="SMART" id="SM01361">
    <property type="entry name" value="A2M_recep"/>
    <property type="match status" value="1"/>
</dbReference>
<evidence type="ECO:0000256" key="6">
    <source>
        <dbReference type="ARBA" id="ARBA00022900"/>
    </source>
</evidence>
<dbReference type="SMART" id="SM01419">
    <property type="entry name" value="Thiol-ester_cl"/>
    <property type="match status" value="1"/>
</dbReference>
<evidence type="ECO:0000256" key="7">
    <source>
        <dbReference type="ARBA" id="ARBA00023157"/>
    </source>
</evidence>
<dbReference type="InterPro" id="IPR011626">
    <property type="entry name" value="Alpha-macroglobulin_TED"/>
</dbReference>
<proteinExistence type="inferred from homology"/>
<evidence type="ECO:0000259" key="11">
    <source>
        <dbReference type="SMART" id="SM01359"/>
    </source>
</evidence>
<evidence type="ECO:0000256" key="2">
    <source>
        <dbReference type="ARBA" id="ARBA00010952"/>
    </source>
</evidence>
<dbReference type="Pfam" id="PF01835">
    <property type="entry name" value="MG2"/>
    <property type="match status" value="1"/>
</dbReference>
<comment type="similarity">
    <text evidence="2">Belongs to the protease inhibitor I39 (alpha-2-macroglobulin) family.</text>
</comment>
<evidence type="ECO:0000256" key="8">
    <source>
        <dbReference type="ARBA" id="ARBA00023180"/>
    </source>
</evidence>
<dbReference type="CDD" id="cd02897">
    <property type="entry name" value="A2M_2"/>
    <property type="match status" value="1"/>
</dbReference>
<dbReference type="Gene3D" id="2.60.40.10">
    <property type="entry name" value="Immunoglobulins"/>
    <property type="match status" value="2"/>
</dbReference>
<organism evidence="14 15">
    <name type="scientific">Stichopus japonicus</name>
    <name type="common">Sea cucumber</name>
    <dbReference type="NCBI Taxonomy" id="307972"/>
    <lineage>
        <taxon>Eukaryota</taxon>
        <taxon>Metazoa</taxon>
        <taxon>Echinodermata</taxon>
        <taxon>Eleutherozoa</taxon>
        <taxon>Echinozoa</taxon>
        <taxon>Holothuroidea</taxon>
        <taxon>Aspidochirotacea</taxon>
        <taxon>Aspidochirotida</taxon>
        <taxon>Stichopodidae</taxon>
        <taxon>Apostichopus</taxon>
    </lineage>
</organism>
<comment type="caution">
    <text evidence="14">The sequence shown here is derived from an EMBL/GenBank/DDBJ whole genome shotgun (WGS) entry which is preliminary data.</text>
</comment>
<dbReference type="InterPro" id="IPR019742">
    <property type="entry name" value="MacrogloblnA2_CS"/>
</dbReference>
<sequence length="1574" mass="175734">MACLISRLFYSVFAALVFLNGEVLAESGYVIIASQHMSTDSNETVCIDLVELQAEVTLQLLDALRTHFPPLAEVRTNGRVRGKTCLDLQVPPMKAFTRLNLRALVEGTTDAGESFSETKEASIQMTLPVIETHIQTDKPIYKAAQTVRIRVLSLTYPSMKPYTEPYNEIYITSPDNIRVRQWRNVVTMEGMVDLAMQLSGEPVLGNWTIHVILDGRRTTQTFEIDEYVLPKFDVLITPPSYIFALDETVEFSVCGLYTYGQPVRGSIAVNASLERTGIPQALSVEDTGDDGCHTFDFPLRNLGSVNSIQSRYLILDVEFTELVTGIARTETHGSTEITKIPLTLDTVGRNGFKPGLPYRFQILAKLPNSRPASFVSLTVTAMKTKGMGDFSFEETYTTDQDGRVNAEFRAPFDPYITELKLEVTYRHPDSQILPVRSSKYIDAWYSPSGSFLAIRPLTSVYPVDENLDVEVEFTIPESDADTILEFSYIVSANRNLVTSGTQTWSSGMSGRTSVISRHVALDGRGDPTESRQYLQRLTTDPPNLEPFPDAILGSVSIPVPVTQKMAPSATILLYFTRQDGEVVSARQEFKVKLAFENDVSLDFNSGQVYPGSDVLLNIRASPLSLCAIGSVDKSILLLADSNRITSEQVFSPMSMFTVEEHGLNENCPVTARDMSKRSVPSFGRFPSLQLPRFPPRFPPRLPPRLPPPPRTSTRTWSKSLHFDSLEAFQSSGVQILSNLFIETRPCYVYTETRTSTPTYYMRYTPHSKHFPTAMGNPGLRGVPGPGGLPDFNVVNRADIIPEVPKSGPIYQLRTHFPDTWLWHLSTIGKEGVSTVSHTVPHSITDWVTTGFCTSAEHGIGIAEPISLRVFQPFFISTVLPYSVIQDEEFPLKITVFNYLSECFTVVVRLEPSSYFSIQDQDFFKYLCVCGGQAGSVEFNIIPRVLGKIPIIALGEYIPPSQDLPRCGKTGNSIDELLDVWDAVNKTVLVEAEGTEVERAINFLICPDDAEGGSFLQEVSLEFPFNTVPGTGSCKVQVTGNVLGPVLTNLGSLLRMPTGCGEQNMIGFTPNIFVLMYLVHTNQRVNFPEVYNQAKEYMQIGYERELQYRLNDGSYSAFGQRDGEGSTWLTAFVLKSFAMASEFIDIDSRDLEVTRDWLVNNALDDDTGCFIPRGRVIHKSMQGGHSNGVTLTAYTTIALIEAGEPATSTVMFRAVYCLFRALDDGIDDTYTLALVTYALAKVNINPIYRSGLTKLQEIAVTGDGTLHWTRDDAPPCEGEAGSCKADPAEIEMTSYVLLIYLEASQDDPQFLLDARLIVEWLNEQRNSHGGFTSTQDTVIGLEALASYAERVHSDDKSVIVDISTTEGDLQHEHCEVTNENDLVMEEFDIRQCPNTLRVFGEGEGCVLFQAVMQYNLPVLRIVSQYFDVQVEARDHTPQQDCSRVYLDITVSYLDAQNEFTNMAVVDVKMVSGYSVDTNELERYIDYLYSTGQDIGLMRYDHFEEGKPFSLYFNQFSRGYSTSFVLVLKRDIHVKNTRPAFIKVYDYYEGGVVTYKSYTLVHKIRPSPSKILPSQL</sequence>
<dbReference type="Pfam" id="PF07677">
    <property type="entry name" value="A2M_recep"/>
    <property type="match status" value="1"/>
</dbReference>
<dbReference type="InterPro" id="IPR041555">
    <property type="entry name" value="MG3"/>
</dbReference>
<dbReference type="Gene3D" id="2.20.130.20">
    <property type="match status" value="1"/>
</dbReference>
<evidence type="ECO:0000256" key="1">
    <source>
        <dbReference type="ARBA" id="ARBA00004613"/>
    </source>
</evidence>
<dbReference type="GO" id="GO:0005615">
    <property type="term" value="C:extracellular space"/>
    <property type="evidence" value="ECO:0007669"/>
    <property type="project" value="InterPro"/>
</dbReference>
<dbReference type="InterPro" id="IPR001599">
    <property type="entry name" value="Macroglobln_a2"/>
</dbReference>
<evidence type="ECO:0000259" key="13">
    <source>
        <dbReference type="SMART" id="SM01361"/>
    </source>
</evidence>
<feature type="domain" description="Alpha-2-macroglobulin bait region" evidence="11">
    <location>
        <begin position="452"/>
        <end position="638"/>
    </location>
</feature>
<feature type="domain" description="Alpha-2-macroglobulin" evidence="12">
    <location>
        <begin position="819"/>
        <end position="909"/>
    </location>
</feature>
<dbReference type="PANTHER" id="PTHR11412:SF171">
    <property type="entry name" value="PREGNANCY ZONE PROTEIN-LIKE PROTEIN"/>
    <property type="match status" value="1"/>
</dbReference>
<evidence type="ECO:0000313" key="14">
    <source>
        <dbReference type="EMBL" id="PIK41550.1"/>
    </source>
</evidence>
<dbReference type="Gene3D" id="2.60.120.1540">
    <property type="match status" value="1"/>
</dbReference>
<dbReference type="InterPro" id="IPR050473">
    <property type="entry name" value="A2M/Complement_sys"/>
</dbReference>
<evidence type="ECO:0000256" key="9">
    <source>
        <dbReference type="SAM" id="MobiDB-lite"/>
    </source>
</evidence>
<gene>
    <name evidence="14" type="ORF">BSL78_21601</name>
</gene>
<protein>
    <submittedName>
        <fullName evidence="14">Putative alpha-2-macroglobulin</fullName>
    </submittedName>
</protein>
<dbReference type="SMART" id="SM01359">
    <property type="entry name" value="A2M_N_2"/>
    <property type="match status" value="1"/>
</dbReference>
<dbReference type="EMBL" id="MRZV01001009">
    <property type="protein sequence ID" value="PIK41550.1"/>
    <property type="molecule type" value="Genomic_DNA"/>
</dbReference>
<feature type="chain" id="PRO_5013863023" evidence="10">
    <location>
        <begin position="26"/>
        <end position="1574"/>
    </location>
</feature>
<dbReference type="Pfam" id="PF07703">
    <property type="entry name" value="A2M_BRD"/>
    <property type="match status" value="1"/>
</dbReference>
<keyword evidence="4" id="KW-0646">Protease inhibitor</keyword>
<dbReference type="GO" id="GO:0004867">
    <property type="term" value="F:serine-type endopeptidase inhibitor activity"/>
    <property type="evidence" value="ECO:0007669"/>
    <property type="project" value="UniProtKB-KW"/>
</dbReference>
<keyword evidence="6" id="KW-0722">Serine protease inhibitor</keyword>
<dbReference type="OrthoDB" id="9998011at2759"/>
<feature type="domain" description="Alpha-macroglobulin receptor-binding" evidence="13">
    <location>
        <begin position="1459"/>
        <end position="1556"/>
    </location>
</feature>
<dbReference type="Gene3D" id="2.60.40.690">
    <property type="entry name" value="Alpha-macroglobulin, receptor-binding domain"/>
    <property type="match status" value="1"/>
</dbReference>
<dbReference type="Pfam" id="PF07678">
    <property type="entry name" value="TED_complement"/>
    <property type="match status" value="1"/>
</dbReference>
<evidence type="ECO:0000256" key="4">
    <source>
        <dbReference type="ARBA" id="ARBA00022690"/>
    </source>
</evidence>
<keyword evidence="3" id="KW-0964">Secreted</keyword>
<dbReference type="SUPFAM" id="SSF48239">
    <property type="entry name" value="Terpenoid cyclases/Protein prenyltransferases"/>
    <property type="match status" value="1"/>
</dbReference>
<dbReference type="Pfam" id="PF17789">
    <property type="entry name" value="MG4"/>
    <property type="match status" value="1"/>
</dbReference>
<dbReference type="PROSITE" id="PS00477">
    <property type="entry name" value="ALPHA_2_MACROGLOBULIN"/>
    <property type="match status" value="1"/>
</dbReference>
<comment type="subcellular location">
    <subcellularLocation>
        <location evidence="1">Secreted</location>
    </subcellularLocation>
</comment>
<accession>A0A2G8K0N2</accession>
<dbReference type="InterPro" id="IPR014756">
    <property type="entry name" value="Ig_E-set"/>
</dbReference>
<feature type="signal peptide" evidence="10">
    <location>
        <begin position="1"/>
        <end position="25"/>
    </location>
</feature>
<dbReference type="PANTHER" id="PTHR11412">
    <property type="entry name" value="MACROGLOBULIN / COMPLEMENT"/>
    <property type="match status" value="1"/>
</dbReference>
<evidence type="ECO:0000256" key="5">
    <source>
        <dbReference type="ARBA" id="ARBA00022729"/>
    </source>
</evidence>
<dbReference type="Gene3D" id="2.60.40.1940">
    <property type="match status" value="1"/>
</dbReference>
<dbReference type="FunFam" id="1.50.10.20:FF:000001">
    <property type="entry name" value="CD109 isoform 1"/>
    <property type="match status" value="1"/>
</dbReference>
<name>A0A2G8K0N2_STIJA</name>
<dbReference type="InterPro" id="IPR040839">
    <property type="entry name" value="MG4"/>
</dbReference>
<evidence type="ECO:0000259" key="12">
    <source>
        <dbReference type="SMART" id="SM01360"/>
    </source>
</evidence>
<dbReference type="Gene3D" id="1.50.10.20">
    <property type="match status" value="1"/>
</dbReference>
<dbReference type="InterPro" id="IPR011625">
    <property type="entry name" value="A2M_N_BRD"/>
</dbReference>
<evidence type="ECO:0000256" key="10">
    <source>
        <dbReference type="SAM" id="SignalP"/>
    </source>
</evidence>
<keyword evidence="7" id="KW-1015">Disulfide bond</keyword>
<evidence type="ECO:0000256" key="3">
    <source>
        <dbReference type="ARBA" id="ARBA00022525"/>
    </source>
</evidence>
<dbReference type="InterPro" id="IPR009048">
    <property type="entry name" value="A-macroglobulin_rcpt-bd"/>
</dbReference>
<keyword evidence="5 10" id="KW-0732">Signal</keyword>
<keyword evidence="8" id="KW-0325">Glycoprotein</keyword>
<dbReference type="SUPFAM" id="SSF49410">
    <property type="entry name" value="Alpha-macroglobulin receptor domain"/>
    <property type="match status" value="1"/>
</dbReference>
<evidence type="ECO:0000313" key="15">
    <source>
        <dbReference type="Proteomes" id="UP000230750"/>
    </source>
</evidence>
<dbReference type="InterPro" id="IPR002890">
    <property type="entry name" value="MG2"/>
</dbReference>
<dbReference type="InterPro" id="IPR008930">
    <property type="entry name" value="Terpenoid_cyclase/PrenylTrfase"/>
</dbReference>
<dbReference type="InterPro" id="IPR013783">
    <property type="entry name" value="Ig-like_fold"/>
</dbReference>
<dbReference type="Gene3D" id="6.20.50.160">
    <property type="match status" value="1"/>
</dbReference>
<dbReference type="Proteomes" id="UP000230750">
    <property type="component" value="Unassembled WGS sequence"/>
</dbReference>
<dbReference type="STRING" id="307972.A0A2G8K0N2"/>
<dbReference type="InterPro" id="IPR041813">
    <property type="entry name" value="A2M_TED"/>
</dbReference>
<dbReference type="SMART" id="SM01360">
    <property type="entry name" value="A2M"/>
    <property type="match status" value="1"/>
</dbReference>
<reference evidence="14 15" key="1">
    <citation type="journal article" date="2017" name="PLoS Biol.">
        <title>The sea cucumber genome provides insights into morphological evolution and visceral regeneration.</title>
        <authorList>
            <person name="Zhang X."/>
            <person name="Sun L."/>
            <person name="Yuan J."/>
            <person name="Sun Y."/>
            <person name="Gao Y."/>
            <person name="Zhang L."/>
            <person name="Li S."/>
            <person name="Dai H."/>
            <person name="Hamel J.F."/>
            <person name="Liu C."/>
            <person name="Yu Y."/>
            <person name="Liu S."/>
            <person name="Lin W."/>
            <person name="Guo K."/>
            <person name="Jin S."/>
            <person name="Xu P."/>
            <person name="Storey K.B."/>
            <person name="Huan P."/>
            <person name="Zhang T."/>
            <person name="Zhou Y."/>
            <person name="Zhang J."/>
            <person name="Lin C."/>
            <person name="Li X."/>
            <person name="Xing L."/>
            <person name="Huo D."/>
            <person name="Sun M."/>
            <person name="Wang L."/>
            <person name="Mercier A."/>
            <person name="Li F."/>
            <person name="Yang H."/>
            <person name="Xiang J."/>
        </authorList>
    </citation>
    <scope>NUCLEOTIDE SEQUENCE [LARGE SCALE GENOMIC DNA]</scope>
    <source>
        <strain evidence="14">Shaxun</strain>
        <tissue evidence="14">Muscle</tissue>
    </source>
</reference>
<dbReference type="InterPro" id="IPR036595">
    <property type="entry name" value="A-macroglobulin_rcpt-bd_sf"/>
</dbReference>
<keyword evidence="15" id="KW-1185">Reference proteome</keyword>
<feature type="region of interest" description="Disordered" evidence="9">
    <location>
        <begin position="696"/>
        <end position="715"/>
    </location>
</feature>